<dbReference type="GO" id="GO:0006457">
    <property type="term" value="P:protein folding"/>
    <property type="evidence" value="ECO:0007669"/>
    <property type="project" value="InterPro"/>
</dbReference>
<evidence type="ECO:0000256" key="1">
    <source>
        <dbReference type="ARBA" id="ARBA00009054"/>
    </source>
</evidence>
<evidence type="ECO:0000313" key="4">
    <source>
        <dbReference type="EMBL" id="MPM23976.1"/>
    </source>
</evidence>
<dbReference type="InterPro" id="IPR013805">
    <property type="entry name" value="GrpE_CC"/>
</dbReference>
<feature type="compositionally biased region" description="Basic and acidic residues" evidence="3">
    <location>
        <begin position="1"/>
        <end position="41"/>
    </location>
</feature>
<dbReference type="PANTHER" id="PTHR21237">
    <property type="entry name" value="GRPE PROTEIN"/>
    <property type="match status" value="1"/>
</dbReference>
<dbReference type="CDD" id="cd00446">
    <property type="entry name" value="GrpE"/>
    <property type="match status" value="1"/>
</dbReference>
<dbReference type="PRINTS" id="PR00773">
    <property type="entry name" value="GRPEPROTEIN"/>
</dbReference>
<comment type="similarity">
    <text evidence="1">Belongs to the GrpE family.</text>
</comment>
<dbReference type="GO" id="GO:0051082">
    <property type="term" value="F:unfolded protein binding"/>
    <property type="evidence" value="ECO:0007669"/>
    <property type="project" value="TreeGrafter"/>
</dbReference>
<gene>
    <name evidence="4" type="primary">grpE_22</name>
    <name evidence="4" type="ORF">SDC9_70453</name>
</gene>
<proteinExistence type="inferred from homology"/>
<dbReference type="GO" id="GO:0051087">
    <property type="term" value="F:protein-folding chaperone binding"/>
    <property type="evidence" value="ECO:0007669"/>
    <property type="project" value="InterPro"/>
</dbReference>
<dbReference type="AlphaFoldDB" id="A0A644Y5Z2"/>
<dbReference type="NCBIfam" id="NF010738">
    <property type="entry name" value="PRK14140.1"/>
    <property type="match status" value="1"/>
</dbReference>
<dbReference type="Gene3D" id="2.30.22.10">
    <property type="entry name" value="Head domain of nucleotide exchange factor GrpE"/>
    <property type="match status" value="1"/>
</dbReference>
<dbReference type="GO" id="GO:0042803">
    <property type="term" value="F:protein homodimerization activity"/>
    <property type="evidence" value="ECO:0007669"/>
    <property type="project" value="InterPro"/>
</dbReference>
<organism evidence="4">
    <name type="scientific">bioreactor metagenome</name>
    <dbReference type="NCBI Taxonomy" id="1076179"/>
    <lineage>
        <taxon>unclassified sequences</taxon>
        <taxon>metagenomes</taxon>
        <taxon>ecological metagenomes</taxon>
    </lineage>
</organism>
<dbReference type="PROSITE" id="PS01071">
    <property type="entry name" value="GRPE"/>
    <property type="match status" value="1"/>
</dbReference>
<dbReference type="HAMAP" id="MF_01151">
    <property type="entry name" value="GrpE"/>
    <property type="match status" value="1"/>
</dbReference>
<dbReference type="SUPFAM" id="SSF51064">
    <property type="entry name" value="Head domain of nucleotide exchange factor GrpE"/>
    <property type="match status" value="1"/>
</dbReference>
<dbReference type="SUPFAM" id="SSF58014">
    <property type="entry name" value="Coiled-coil domain of nucleotide exchange factor GrpE"/>
    <property type="match status" value="1"/>
</dbReference>
<evidence type="ECO:0000256" key="3">
    <source>
        <dbReference type="SAM" id="MobiDB-lite"/>
    </source>
</evidence>
<dbReference type="GO" id="GO:0000774">
    <property type="term" value="F:adenyl-nucleotide exchange factor activity"/>
    <property type="evidence" value="ECO:0007669"/>
    <property type="project" value="InterPro"/>
</dbReference>
<dbReference type="EMBL" id="VSSQ01004155">
    <property type="protein sequence ID" value="MPM23976.1"/>
    <property type="molecule type" value="Genomic_DNA"/>
</dbReference>
<name>A0A644Y5Z2_9ZZZZ</name>
<dbReference type="PANTHER" id="PTHR21237:SF23">
    <property type="entry name" value="GRPE PROTEIN HOMOLOG, MITOCHONDRIAL"/>
    <property type="match status" value="1"/>
</dbReference>
<keyword evidence="2" id="KW-0143">Chaperone</keyword>
<dbReference type="InterPro" id="IPR000740">
    <property type="entry name" value="GrpE"/>
</dbReference>
<dbReference type="Pfam" id="PF01025">
    <property type="entry name" value="GrpE"/>
    <property type="match status" value="1"/>
</dbReference>
<dbReference type="Gene3D" id="3.90.20.20">
    <property type="match status" value="1"/>
</dbReference>
<sequence>MTKKNEPIKPAATEEKAADSEQAERKETLTGESVASKKEAGSDEAVYTLTAEEFAAAKAHIESLQKEKDESVQLLQHIQADFDNFRKRNANVRLDSYEEGKRDTMKELLPALDSFDRAVSSAGENCDKPLLEGVQLVQRQLLDALKKLGLEEVEASGQFDPNLHEAVLREKADGKASGDIVEVLQKGYRVGEKVLRHTMVKVAE</sequence>
<accession>A0A644Y5Z2</accession>
<reference evidence="4" key="1">
    <citation type="submission" date="2019-08" db="EMBL/GenBank/DDBJ databases">
        <authorList>
            <person name="Kucharzyk K."/>
            <person name="Murdoch R.W."/>
            <person name="Higgins S."/>
            <person name="Loffler F."/>
        </authorList>
    </citation>
    <scope>NUCLEOTIDE SEQUENCE</scope>
</reference>
<dbReference type="InterPro" id="IPR009012">
    <property type="entry name" value="GrpE_head"/>
</dbReference>
<comment type="caution">
    <text evidence="4">The sequence shown here is derived from an EMBL/GenBank/DDBJ whole genome shotgun (WGS) entry which is preliminary data.</text>
</comment>
<evidence type="ECO:0000256" key="2">
    <source>
        <dbReference type="ARBA" id="ARBA00023186"/>
    </source>
</evidence>
<feature type="region of interest" description="Disordered" evidence="3">
    <location>
        <begin position="1"/>
        <end position="43"/>
    </location>
</feature>
<protein>
    <submittedName>
        <fullName evidence="4">Protein GrpE</fullName>
    </submittedName>
</protein>